<keyword evidence="3" id="KW-1185">Reference proteome</keyword>
<protein>
    <submittedName>
        <fullName evidence="2">Nuclear transport factor 2 family protein</fullName>
    </submittedName>
</protein>
<comment type="caution">
    <text evidence="2">The sequence shown here is derived from an EMBL/GenBank/DDBJ whole genome shotgun (WGS) entry which is preliminary data.</text>
</comment>
<accession>A0ABS6SL00</accession>
<evidence type="ECO:0000313" key="2">
    <source>
        <dbReference type="EMBL" id="MBV7265698.1"/>
    </source>
</evidence>
<feature type="domain" description="SnoaL-like" evidence="1">
    <location>
        <begin position="7"/>
        <end position="109"/>
    </location>
</feature>
<dbReference type="Pfam" id="PF12680">
    <property type="entry name" value="SnoaL_2"/>
    <property type="match status" value="1"/>
</dbReference>
<evidence type="ECO:0000259" key="1">
    <source>
        <dbReference type="Pfam" id="PF12680"/>
    </source>
</evidence>
<proteinExistence type="predicted"/>
<sequence length="125" mass="13818">MTPIETVTAFIGHWNSGDFEAMYSLCSDDVVWHNIPMDPIEGKAAMREAVSGFMNEVTGCDWETHSIAANGNIVLTERTDAFALKDGRTAAIRVMGTFELKGDGLIAAWRDYFDMAEFQREFAGG</sequence>
<dbReference type="InterPro" id="IPR037401">
    <property type="entry name" value="SnoaL-like"/>
</dbReference>
<reference evidence="2 3" key="1">
    <citation type="submission" date="2021-04" db="EMBL/GenBank/DDBJ databases">
        <authorList>
            <person name="Pira H."/>
            <person name="Risdian C."/>
            <person name="Wink J."/>
        </authorList>
    </citation>
    <scope>NUCLEOTIDE SEQUENCE [LARGE SCALE GENOMIC DNA]</scope>
    <source>
        <strain evidence="2 3">WH131</strain>
    </source>
</reference>
<gene>
    <name evidence="2" type="ORF">KCG45_05865</name>
</gene>
<dbReference type="EMBL" id="JAGSPB010000001">
    <property type="protein sequence ID" value="MBV7265698.1"/>
    <property type="molecule type" value="Genomic_DNA"/>
</dbReference>
<name>A0ABS6SL00_9SPHN</name>
<dbReference type="Proteomes" id="UP000699975">
    <property type="component" value="Unassembled WGS sequence"/>
</dbReference>
<dbReference type="RefSeq" id="WP_218316123.1">
    <property type="nucleotide sequence ID" value="NZ_JAGSPB010000001.1"/>
</dbReference>
<organism evidence="2 3">
    <name type="scientific">Erythrobacter ani</name>
    <dbReference type="NCBI Taxonomy" id="2827235"/>
    <lineage>
        <taxon>Bacteria</taxon>
        <taxon>Pseudomonadati</taxon>
        <taxon>Pseudomonadota</taxon>
        <taxon>Alphaproteobacteria</taxon>
        <taxon>Sphingomonadales</taxon>
        <taxon>Erythrobacteraceae</taxon>
        <taxon>Erythrobacter/Porphyrobacter group</taxon>
        <taxon>Erythrobacter</taxon>
    </lineage>
</organism>
<evidence type="ECO:0000313" key="3">
    <source>
        <dbReference type="Proteomes" id="UP000699975"/>
    </source>
</evidence>